<sequence>MRNEYTQRFSSDLDETHEKLRKDVMRTIEAHGMRSITDLPEMTAAECAKWFFWNMHENLEQFRQYEPTLIGQVMCTTLTLTDGLSMATEKVGAEKRVALTCRWHLRLAYASYQNEEAFPIGDGSVTLSIADEVPTQPPLQKNQKGYIDSDNSLYPNQLFMYGWVKESIWNEVKPHLYTPTPNCQTDLMLRDNCLFPVKSGFGFVAGPPGSIGITNLEFTVASHSVDRRMNRRIETLRKP</sequence>
<evidence type="ECO:0000313" key="2">
    <source>
        <dbReference type="Proteomes" id="UP000482155"/>
    </source>
</evidence>
<dbReference type="AlphaFoldDB" id="A0A6B3SIT0"/>
<proteinExistence type="predicted"/>
<dbReference type="Proteomes" id="UP000482155">
    <property type="component" value="Unassembled WGS sequence"/>
</dbReference>
<gene>
    <name evidence="1" type="ORF">G3574_06715</name>
</gene>
<reference evidence="1 2" key="1">
    <citation type="submission" date="2020-02" db="EMBL/GenBank/DDBJ databases">
        <authorList>
            <person name="Kim M.K."/>
        </authorList>
    </citation>
    <scope>NUCLEOTIDE SEQUENCE [LARGE SCALE GENOMIC DNA]</scope>
    <source>
        <strain evidence="1 2">17J57-3</strain>
    </source>
</reference>
<evidence type="ECO:0000313" key="1">
    <source>
        <dbReference type="EMBL" id="NEX60764.1"/>
    </source>
</evidence>
<name>A0A6B3SIT0_9BURK</name>
<comment type="caution">
    <text evidence="1">The sequence shown here is derived from an EMBL/GenBank/DDBJ whole genome shotgun (WGS) entry which is preliminary data.</text>
</comment>
<dbReference type="EMBL" id="JAAIVB010000014">
    <property type="protein sequence ID" value="NEX60764.1"/>
    <property type="molecule type" value="Genomic_DNA"/>
</dbReference>
<accession>A0A6B3SIT0</accession>
<organism evidence="1 2">
    <name type="scientific">Noviherbaspirillum galbum</name>
    <dbReference type="NCBI Taxonomy" id="2709383"/>
    <lineage>
        <taxon>Bacteria</taxon>
        <taxon>Pseudomonadati</taxon>
        <taxon>Pseudomonadota</taxon>
        <taxon>Betaproteobacteria</taxon>
        <taxon>Burkholderiales</taxon>
        <taxon>Oxalobacteraceae</taxon>
        <taxon>Noviherbaspirillum</taxon>
    </lineage>
</organism>
<dbReference type="RefSeq" id="WP_163961313.1">
    <property type="nucleotide sequence ID" value="NZ_JAAIVB010000014.1"/>
</dbReference>
<protein>
    <submittedName>
        <fullName evidence="1">Uncharacterized protein</fullName>
    </submittedName>
</protein>
<keyword evidence="2" id="KW-1185">Reference proteome</keyword>